<dbReference type="InterPro" id="IPR013751">
    <property type="entry name" value="ACP_syn_III_N"/>
</dbReference>
<gene>
    <name evidence="12" type="ORF">ACFQGD_16275</name>
</gene>
<keyword evidence="7" id="KW-0443">Lipid metabolism</keyword>
<dbReference type="InterPro" id="IPR004655">
    <property type="entry name" value="FabH"/>
</dbReference>
<dbReference type="PANTHER" id="PTHR34069:SF2">
    <property type="entry name" value="BETA-KETOACYL-[ACYL-CARRIER-PROTEIN] SYNTHASE III"/>
    <property type="match status" value="1"/>
</dbReference>
<dbReference type="NCBIfam" id="TIGR00747">
    <property type="entry name" value="fabH"/>
    <property type="match status" value="1"/>
</dbReference>
<evidence type="ECO:0000256" key="2">
    <source>
        <dbReference type="ARBA" id="ARBA00008642"/>
    </source>
</evidence>
<feature type="domain" description="Beta-ketoacyl-[acyl-carrier-protein] synthase III C-terminal" evidence="10">
    <location>
        <begin position="228"/>
        <end position="316"/>
    </location>
</feature>
<dbReference type="NCBIfam" id="NF006829">
    <property type="entry name" value="PRK09352.1"/>
    <property type="match status" value="1"/>
</dbReference>
<evidence type="ECO:0000259" key="10">
    <source>
        <dbReference type="Pfam" id="PF08541"/>
    </source>
</evidence>
<evidence type="ECO:0000256" key="6">
    <source>
        <dbReference type="ARBA" id="ARBA00022832"/>
    </source>
</evidence>
<feature type="domain" description="Beta-ketoacyl-[acyl-carrier-protein] synthase III N-terminal" evidence="11">
    <location>
        <begin position="113"/>
        <end position="190"/>
    </location>
</feature>
<dbReference type="EC" id="2.3.1.180" evidence="12"/>
<dbReference type="EMBL" id="JBHSXX010000001">
    <property type="protein sequence ID" value="MFC6868698.1"/>
    <property type="molecule type" value="Genomic_DNA"/>
</dbReference>
<evidence type="ECO:0000256" key="5">
    <source>
        <dbReference type="ARBA" id="ARBA00022679"/>
    </source>
</evidence>
<comment type="pathway">
    <text evidence="1">Lipid metabolism.</text>
</comment>
<name>A0ABW2C2H8_9PSEU</name>
<proteinExistence type="inferred from homology"/>
<evidence type="ECO:0000313" key="12">
    <source>
        <dbReference type="EMBL" id="MFC6868698.1"/>
    </source>
</evidence>
<protein>
    <submittedName>
        <fullName evidence="12">Beta-ketoacyl-ACP synthase 3</fullName>
        <ecNumber evidence="12">2.3.1.180</ecNumber>
    </submittedName>
</protein>
<reference evidence="13" key="1">
    <citation type="journal article" date="2019" name="Int. J. Syst. Evol. Microbiol.">
        <title>The Global Catalogue of Microorganisms (GCM) 10K type strain sequencing project: providing services to taxonomists for standard genome sequencing and annotation.</title>
        <authorList>
            <consortium name="The Broad Institute Genomics Platform"/>
            <consortium name="The Broad Institute Genome Sequencing Center for Infectious Disease"/>
            <person name="Wu L."/>
            <person name="Ma J."/>
        </authorList>
    </citation>
    <scope>NUCLEOTIDE SEQUENCE [LARGE SCALE GENOMIC DNA]</scope>
    <source>
        <strain evidence="13">KCTC 32255</strain>
    </source>
</reference>
<dbReference type="InterPro" id="IPR016039">
    <property type="entry name" value="Thiolase-like"/>
</dbReference>
<dbReference type="Pfam" id="PF08545">
    <property type="entry name" value="ACP_syn_III"/>
    <property type="match status" value="1"/>
</dbReference>
<evidence type="ECO:0000256" key="3">
    <source>
        <dbReference type="ARBA" id="ARBA00022490"/>
    </source>
</evidence>
<evidence type="ECO:0000313" key="13">
    <source>
        <dbReference type="Proteomes" id="UP001596337"/>
    </source>
</evidence>
<keyword evidence="5 12" id="KW-0808">Transferase</keyword>
<dbReference type="Proteomes" id="UP001596337">
    <property type="component" value="Unassembled WGS sequence"/>
</dbReference>
<dbReference type="Gene3D" id="3.40.47.10">
    <property type="match status" value="2"/>
</dbReference>
<comment type="similarity">
    <text evidence="2">Belongs to the thiolase-like superfamily. FabH family.</text>
</comment>
<accession>A0ABW2C2H8</accession>
<dbReference type="SUPFAM" id="SSF53901">
    <property type="entry name" value="Thiolase-like"/>
    <property type="match status" value="1"/>
</dbReference>
<comment type="caution">
    <text evidence="12">The sequence shown here is derived from an EMBL/GenBank/DDBJ whole genome shotgun (WGS) entry which is preliminary data.</text>
</comment>
<keyword evidence="13" id="KW-1185">Reference proteome</keyword>
<keyword evidence="6" id="KW-0276">Fatty acid metabolism</keyword>
<dbReference type="PANTHER" id="PTHR34069">
    <property type="entry name" value="3-OXOACYL-[ACYL-CARRIER-PROTEIN] SYNTHASE 3"/>
    <property type="match status" value="1"/>
</dbReference>
<keyword evidence="8" id="KW-0275">Fatty acid biosynthesis</keyword>
<evidence type="ECO:0000259" key="11">
    <source>
        <dbReference type="Pfam" id="PF08545"/>
    </source>
</evidence>
<evidence type="ECO:0000256" key="7">
    <source>
        <dbReference type="ARBA" id="ARBA00023098"/>
    </source>
</evidence>
<sequence length="318" mass="32362">MRSSQGSAGARLLGVGGYRPENTLTNEELATRFGKSADWVAARTGMRGRALAAKDEGVRDMAAAAGSSALADAEISEDDIDLVIAACCSATTPIPSVAAETAGLLGIKSAGAFDVNSACAGFCYATAVASDLVRAGSAHRVLVIGAERMSTWIDDDDLGTAIIFGDGAGAAVVGASDDLGIGPVVWGSDGTASELIAIDPEDRYLRMQGRQVFRWATTEIHPVALTACENAGVAPEELAAIIPHQANLRIVDAIAAKLGADNAVVARDGEETGNTSAASIPLALQRLRESGQLGTGDLALLIGFGAGLAYAAQVVRVP</sequence>
<keyword evidence="4" id="KW-0444">Lipid biosynthesis</keyword>
<evidence type="ECO:0000256" key="8">
    <source>
        <dbReference type="ARBA" id="ARBA00023160"/>
    </source>
</evidence>
<dbReference type="CDD" id="cd00830">
    <property type="entry name" value="KAS_III"/>
    <property type="match status" value="1"/>
</dbReference>
<organism evidence="12 13">
    <name type="scientific">Haloechinothrix salitolerans</name>
    <dbReference type="NCBI Taxonomy" id="926830"/>
    <lineage>
        <taxon>Bacteria</taxon>
        <taxon>Bacillati</taxon>
        <taxon>Actinomycetota</taxon>
        <taxon>Actinomycetes</taxon>
        <taxon>Pseudonocardiales</taxon>
        <taxon>Pseudonocardiaceae</taxon>
        <taxon>Haloechinothrix</taxon>
    </lineage>
</organism>
<evidence type="ECO:0000256" key="4">
    <source>
        <dbReference type="ARBA" id="ARBA00022516"/>
    </source>
</evidence>
<keyword evidence="9 12" id="KW-0012">Acyltransferase</keyword>
<evidence type="ECO:0000256" key="1">
    <source>
        <dbReference type="ARBA" id="ARBA00005189"/>
    </source>
</evidence>
<keyword evidence="3" id="KW-0963">Cytoplasm</keyword>
<evidence type="ECO:0000256" key="9">
    <source>
        <dbReference type="ARBA" id="ARBA00023315"/>
    </source>
</evidence>
<dbReference type="InterPro" id="IPR013747">
    <property type="entry name" value="ACP_syn_III_C"/>
</dbReference>
<dbReference type="Pfam" id="PF08541">
    <property type="entry name" value="ACP_syn_III_C"/>
    <property type="match status" value="1"/>
</dbReference>
<dbReference type="GO" id="GO:0033818">
    <property type="term" value="F:beta-ketoacyl-acyl-carrier-protein synthase III activity"/>
    <property type="evidence" value="ECO:0007669"/>
    <property type="project" value="UniProtKB-EC"/>
</dbReference>
<dbReference type="RefSeq" id="WP_345390692.1">
    <property type="nucleotide sequence ID" value="NZ_BAABLA010000005.1"/>
</dbReference>